<proteinExistence type="predicted"/>
<organism evidence="1 2">
    <name type="scientific">Metarhizium anisopliae BRIP 53293</name>
    <dbReference type="NCBI Taxonomy" id="1291518"/>
    <lineage>
        <taxon>Eukaryota</taxon>
        <taxon>Fungi</taxon>
        <taxon>Dikarya</taxon>
        <taxon>Ascomycota</taxon>
        <taxon>Pezizomycotina</taxon>
        <taxon>Sordariomycetes</taxon>
        <taxon>Hypocreomycetidae</taxon>
        <taxon>Hypocreales</taxon>
        <taxon>Clavicipitaceae</taxon>
        <taxon>Metarhizium</taxon>
    </lineage>
</organism>
<feature type="non-terminal residue" evidence="1">
    <location>
        <position position="1"/>
    </location>
</feature>
<dbReference type="EMBL" id="KE384925">
    <property type="protein sequence ID" value="KJK73351.1"/>
    <property type="molecule type" value="Genomic_DNA"/>
</dbReference>
<dbReference type="Proteomes" id="UP000054544">
    <property type="component" value="Unassembled WGS sequence"/>
</dbReference>
<reference evidence="2" key="1">
    <citation type="journal article" date="2014" name="BMC Genomics">
        <title>The genome sequence of the biocontrol fungus Metarhizium anisopliae and comparative genomics of Metarhizium species.</title>
        <authorList>
            <person name="Pattemore J.A."/>
            <person name="Hane J.K."/>
            <person name="Williams A.H."/>
            <person name="Wilson B.A."/>
            <person name="Stodart B.J."/>
            <person name="Ash G.J."/>
        </authorList>
    </citation>
    <scope>NUCLEOTIDE SEQUENCE [LARGE SCALE GENOMIC DNA]</scope>
    <source>
        <strain evidence="2">BRIP 53293</strain>
    </source>
</reference>
<sequence length="64" mass="7504">MQDKDHVLPNLVQPACPLHQVMWIKHTQPVTRKSFKQFLFFHPSPVRYTFNTTAAIGYRTHVVV</sequence>
<keyword evidence="2" id="KW-1185">Reference proteome</keyword>
<evidence type="ECO:0000313" key="2">
    <source>
        <dbReference type="Proteomes" id="UP000054544"/>
    </source>
</evidence>
<evidence type="ECO:0000313" key="1">
    <source>
        <dbReference type="EMBL" id="KJK73351.1"/>
    </source>
</evidence>
<protein>
    <submittedName>
        <fullName evidence="1">Uncharacterized protein</fullName>
    </submittedName>
</protein>
<name>A0A0D9NHE3_METAN</name>
<dbReference type="AlphaFoldDB" id="A0A0D9NHE3"/>
<gene>
    <name evidence="1" type="ORF">H634G_11483</name>
</gene>
<accession>A0A0D9NHE3</accession>